<evidence type="ECO:0000313" key="2">
    <source>
        <dbReference type="Proteomes" id="UP000271889"/>
    </source>
</evidence>
<gene>
    <name evidence="1" type="ORF">CGOC_LOCUS6435</name>
</gene>
<dbReference type="AlphaFoldDB" id="A0A3P6S9X8"/>
<proteinExistence type="predicted"/>
<name>A0A3P6S9X8_CYLGO</name>
<evidence type="ECO:0000313" key="1">
    <source>
        <dbReference type="EMBL" id="VDK68649.1"/>
    </source>
</evidence>
<keyword evidence="2" id="KW-1185">Reference proteome</keyword>
<dbReference type="EMBL" id="UYRV01021031">
    <property type="protein sequence ID" value="VDK68649.1"/>
    <property type="molecule type" value="Genomic_DNA"/>
</dbReference>
<accession>A0A3P6S9X8</accession>
<dbReference type="Proteomes" id="UP000271889">
    <property type="component" value="Unassembled WGS sequence"/>
</dbReference>
<reference evidence="1 2" key="1">
    <citation type="submission" date="2018-11" db="EMBL/GenBank/DDBJ databases">
        <authorList>
            <consortium name="Pathogen Informatics"/>
        </authorList>
    </citation>
    <scope>NUCLEOTIDE SEQUENCE [LARGE SCALE GENOMIC DNA]</scope>
</reference>
<sequence>MAITEDNALSSLHQFLAATQPLQSLQRSPEKGIPSMDDIMHTVLQQLPSFNSYPVSGAAAETLLCGQIDVGIGCQ</sequence>
<organism evidence="1 2">
    <name type="scientific">Cylicostephanus goldi</name>
    <name type="common">Nematode worm</name>
    <dbReference type="NCBI Taxonomy" id="71465"/>
    <lineage>
        <taxon>Eukaryota</taxon>
        <taxon>Metazoa</taxon>
        <taxon>Ecdysozoa</taxon>
        <taxon>Nematoda</taxon>
        <taxon>Chromadorea</taxon>
        <taxon>Rhabditida</taxon>
        <taxon>Rhabditina</taxon>
        <taxon>Rhabditomorpha</taxon>
        <taxon>Strongyloidea</taxon>
        <taxon>Strongylidae</taxon>
        <taxon>Cylicostephanus</taxon>
    </lineage>
</organism>
<protein>
    <submittedName>
        <fullName evidence="1">Uncharacterized protein</fullName>
    </submittedName>
</protein>
<dbReference type="OrthoDB" id="5843068at2759"/>